<dbReference type="GO" id="GO:0016989">
    <property type="term" value="F:sigma factor antagonist activity"/>
    <property type="evidence" value="ECO:0007669"/>
    <property type="project" value="TreeGrafter"/>
</dbReference>
<evidence type="ECO:0000259" key="1">
    <source>
        <dbReference type="Pfam" id="PF04773"/>
    </source>
</evidence>
<reference evidence="3" key="2">
    <citation type="submission" date="2020-09" db="EMBL/GenBank/DDBJ databases">
        <authorList>
            <person name="Sun Q."/>
            <person name="Zhou Y."/>
        </authorList>
    </citation>
    <scope>NUCLEOTIDE SEQUENCE</scope>
    <source>
        <strain evidence="3">CGMCC 1.15958</strain>
    </source>
</reference>
<evidence type="ECO:0000313" key="4">
    <source>
        <dbReference type="Proteomes" id="UP000609064"/>
    </source>
</evidence>
<evidence type="ECO:0000313" key="3">
    <source>
        <dbReference type="EMBL" id="GGD66679.1"/>
    </source>
</evidence>
<keyword evidence="4" id="KW-1185">Reference proteome</keyword>
<dbReference type="AlphaFoldDB" id="A0A916YY78"/>
<feature type="domain" description="FecR protein" evidence="1">
    <location>
        <begin position="122"/>
        <end position="211"/>
    </location>
</feature>
<dbReference type="PIRSF" id="PIRSF018266">
    <property type="entry name" value="FecR"/>
    <property type="match status" value="1"/>
</dbReference>
<accession>A0A916YY78</accession>
<dbReference type="PANTHER" id="PTHR30273">
    <property type="entry name" value="PERIPLASMIC SIGNAL SENSOR AND SIGMA FACTOR ACTIVATOR FECR-RELATED"/>
    <property type="match status" value="1"/>
</dbReference>
<dbReference type="InterPro" id="IPR006860">
    <property type="entry name" value="FecR"/>
</dbReference>
<dbReference type="Gene3D" id="2.60.120.1440">
    <property type="match status" value="1"/>
</dbReference>
<organism evidence="3 4">
    <name type="scientific">Emticicia aquatilis</name>
    <dbReference type="NCBI Taxonomy" id="1537369"/>
    <lineage>
        <taxon>Bacteria</taxon>
        <taxon>Pseudomonadati</taxon>
        <taxon>Bacteroidota</taxon>
        <taxon>Cytophagia</taxon>
        <taxon>Cytophagales</taxon>
        <taxon>Leadbetterellaceae</taxon>
        <taxon>Emticicia</taxon>
    </lineage>
</organism>
<dbReference type="Pfam" id="PF16344">
    <property type="entry name" value="FecR_C"/>
    <property type="match status" value="1"/>
</dbReference>
<feature type="domain" description="Protein FecR C-terminal" evidence="2">
    <location>
        <begin position="266"/>
        <end position="333"/>
    </location>
</feature>
<reference evidence="3" key="1">
    <citation type="journal article" date="2014" name="Int. J. Syst. Evol. Microbiol.">
        <title>Complete genome sequence of Corynebacterium casei LMG S-19264T (=DSM 44701T), isolated from a smear-ripened cheese.</title>
        <authorList>
            <consortium name="US DOE Joint Genome Institute (JGI-PGF)"/>
            <person name="Walter F."/>
            <person name="Albersmeier A."/>
            <person name="Kalinowski J."/>
            <person name="Ruckert C."/>
        </authorList>
    </citation>
    <scope>NUCLEOTIDE SEQUENCE</scope>
    <source>
        <strain evidence="3">CGMCC 1.15958</strain>
    </source>
</reference>
<dbReference type="InterPro" id="IPR032508">
    <property type="entry name" value="FecR_C"/>
</dbReference>
<dbReference type="InterPro" id="IPR012373">
    <property type="entry name" value="Ferrdict_sens_TM"/>
</dbReference>
<comment type="caution">
    <text evidence="3">The sequence shown here is derived from an EMBL/GenBank/DDBJ whole genome shotgun (WGS) entry which is preliminary data.</text>
</comment>
<dbReference type="Pfam" id="PF04773">
    <property type="entry name" value="FecR"/>
    <property type="match status" value="1"/>
</dbReference>
<dbReference type="Proteomes" id="UP000609064">
    <property type="component" value="Unassembled WGS sequence"/>
</dbReference>
<gene>
    <name evidence="3" type="ORF">GCM10011514_33420</name>
</gene>
<evidence type="ECO:0000259" key="2">
    <source>
        <dbReference type="Pfam" id="PF16344"/>
    </source>
</evidence>
<protein>
    <submittedName>
        <fullName evidence="3">Anti-sigma factor</fullName>
    </submittedName>
</protein>
<dbReference type="Gene3D" id="3.55.50.30">
    <property type="match status" value="1"/>
</dbReference>
<dbReference type="EMBL" id="BMKK01000006">
    <property type="protein sequence ID" value="GGD66679.1"/>
    <property type="molecule type" value="Genomic_DNA"/>
</dbReference>
<dbReference type="PANTHER" id="PTHR30273:SF2">
    <property type="entry name" value="PROTEIN FECR"/>
    <property type="match status" value="1"/>
</dbReference>
<name>A0A916YY78_9BACT</name>
<proteinExistence type="predicted"/>
<sequence length="339" mass="38487">MNRQSFAILLNKYLNGECSDEEQQVVEQWYELLEEVPDSKWNIKELEEKLWQKIKGQAFEEETEVVSLSFWQNNRFKIGIAASVLLMLGAFAWLYTQKEAFSTTISTQQSTPKGMLEIQNFSNQAKKLTLEDGSQVTLQPKSKLSYPEHFNADKREVYLTGEAFFEVEKNPQKPFFVYSGKVTTKVLGTSFYVKNLDGVKKIEVEVVSGRVSVYEKEENEGKQGNGVVLLPNHKATFFAESNLFVTNIVANPIIQTTKIQDTKVFFEFDDTPMSEVLKKLREAYGLEIIVENEIMNNCILTADITKQPLYTKLDIICAAVGATYEVKGTTILINGKGCE</sequence>
<dbReference type="RefSeq" id="WP_188767522.1">
    <property type="nucleotide sequence ID" value="NZ_BMKK01000006.1"/>
</dbReference>